<keyword evidence="5" id="KW-1185">Reference proteome</keyword>
<reference evidence="4 5" key="1">
    <citation type="submission" date="2019-02" db="EMBL/GenBank/DDBJ databases">
        <title>Deep-cultivation of Planctomycetes and their phenomic and genomic characterization uncovers novel biology.</title>
        <authorList>
            <person name="Wiegand S."/>
            <person name="Jogler M."/>
            <person name="Boedeker C."/>
            <person name="Pinto D."/>
            <person name="Vollmers J."/>
            <person name="Rivas-Marin E."/>
            <person name="Kohn T."/>
            <person name="Peeters S.H."/>
            <person name="Heuer A."/>
            <person name="Rast P."/>
            <person name="Oberbeckmann S."/>
            <person name="Bunk B."/>
            <person name="Jeske O."/>
            <person name="Meyerdierks A."/>
            <person name="Storesund J.E."/>
            <person name="Kallscheuer N."/>
            <person name="Luecker S."/>
            <person name="Lage O.M."/>
            <person name="Pohl T."/>
            <person name="Merkel B.J."/>
            <person name="Hornburger P."/>
            <person name="Mueller R.-W."/>
            <person name="Bruemmer F."/>
            <person name="Labrenz M."/>
            <person name="Spormann A.M."/>
            <person name="Op den Camp H."/>
            <person name="Overmann J."/>
            <person name="Amann R."/>
            <person name="Jetten M.S.M."/>
            <person name="Mascher T."/>
            <person name="Medema M.H."/>
            <person name="Devos D.P."/>
            <person name="Kaster A.-K."/>
            <person name="Ovreas L."/>
            <person name="Rohde M."/>
            <person name="Galperin M.Y."/>
            <person name="Jogler C."/>
        </authorList>
    </citation>
    <scope>NUCLEOTIDE SEQUENCE [LARGE SCALE GENOMIC DNA]</scope>
    <source>
        <strain evidence="4 5">V22</strain>
    </source>
</reference>
<dbReference type="PIRSF" id="PIRSF006276">
    <property type="entry name" value="UspA"/>
    <property type="match status" value="1"/>
</dbReference>
<dbReference type="Pfam" id="PF00582">
    <property type="entry name" value="Usp"/>
    <property type="match status" value="1"/>
</dbReference>
<dbReference type="PANTHER" id="PTHR46268:SF6">
    <property type="entry name" value="UNIVERSAL STRESS PROTEIN UP12"/>
    <property type="match status" value="1"/>
</dbReference>
<evidence type="ECO:0000313" key="4">
    <source>
        <dbReference type="EMBL" id="QDT64406.1"/>
    </source>
</evidence>
<dbReference type="InterPro" id="IPR006015">
    <property type="entry name" value="Universal_stress_UspA"/>
</dbReference>
<dbReference type="KEGG" id="chya:V22_16400"/>
<evidence type="ECO:0000259" key="3">
    <source>
        <dbReference type="Pfam" id="PF00582"/>
    </source>
</evidence>
<dbReference type="Proteomes" id="UP000319976">
    <property type="component" value="Chromosome"/>
</dbReference>
<organism evidence="4 5">
    <name type="scientific">Calycomorphotria hydatis</name>
    <dbReference type="NCBI Taxonomy" id="2528027"/>
    <lineage>
        <taxon>Bacteria</taxon>
        <taxon>Pseudomonadati</taxon>
        <taxon>Planctomycetota</taxon>
        <taxon>Planctomycetia</taxon>
        <taxon>Planctomycetales</taxon>
        <taxon>Planctomycetaceae</taxon>
        <taxon>Calycomorphotria</taxon>
    </lineage>
</organism>
<sequence length="145" mass="16118">MPATHETVVVPIDFSQETERLVRIALDHASAPENLHVLHVLYPLDYVSPGVLLGDVSEAEREKEVNKKFDELRDALGGPAFKTTVLMGDPGIQICEYADEHKADLIVVTSHGYHGLKRLFLGSTAERIIRHAHCSVLVLRRTDAE</sequence>
<dbReference type="GO" id="GO:0005737">
    <property type="term" value="C:cytoplasm"/>
    <property type="evidence" value="ECO:0007669"/>
    <property type="project" value="UniProtKB-SubCell"/>
</dbReference>
<protein>
    <recommendedName>
        <fullName evidence="2">Universal stress protein</fullName>
    </recommendedName>
</protein>
<comment type="similarity">
    <text evidence="1 2">Belongs to the universal stress protein A family.</text>
</comment>
<dbReference type="InterPro" id="IPR006016">
    <property type="entry name" value="UspA"/>
</dbReference>
<dbReference type="SUPFAM" id="SSF52402">
    <property type="entry name" value="Adenine nucleotide alpha hydrolases-like"/>
    <property type="match status" value="1"/>
</dbReference>
<dbReference type="AlphaFoldDB" id="A0A517T7Q4"/>
<gene>
    <name evidence="4" type="ORF">V22_16400</name>
</gene>
<dbReference type="EMBL" id="CP036316">
    <property type="protein sequence ID" value="QDT64406.1"/>
    <property type="molecule type" value="Genomic_DNA"/>
</dbReference>
<dbReference type="Gene3D" id="3.40.50.620">
    <property type="entry name" value="HUPs"/>
    <property type="match status" value="1"/>
</dbReference>
<evidence type="ECO:0000256" key="2">
    <source>
        <dbReference type="PIRNR" id="PIRNR006276"/>
    </source>
</evidence>
<dbReference type="PANTHER" id="PTHR46268">
    <property type="entry name" value="STRESS RESPONSE PROTEIN NHAX"/>
    <property type="match status" value="1"/>
</dbReference>
<comment type="subcellular location">
    <subcellularLocation>
        <location evidence="2">Cytoplasm</location>
    </subcellularLocation>
</comment>
<dbReference type="PRINTS" id="PR01438">
    <property type="entry name" value="UNVRSLSTRESS"/>
</dbReference>
<evidence type="ECO:0000313" key="5">
    <source>
        <dbReference type="Proteomes" id="UP000319976"/>
    </source>
</evidence>
<dbReference type="OrthoDB" id="9794782at2"/>
<feature type="domain" description="UspA" evidence="3">
    <location>
        <begin position="6"/>
        <end position="140"/>
    </location>
</feature>
<dbReference type="InterPro" id="IPR014729">
    <property type="entry name" value="Rossmann-like_a/b/a_fold"/>
</dbReference>
<accession>A0A517T7Q4</accession>
<proteinExistence type="inferred from homology"/>
<evidence type="ECO:0000256" key="1">
    <source>
        <dbReference type="ARBA" id="ARBA00008791"/>
    </source>
</evidence>
<keyword evidence="2" id="KW-0963">Cytoplasm</keyword>
<dbReference type="CDD" id="cd00293">
    <property type="entry name" value="USP-like"/>
    <property type="match status" value="1"/>
</dbReference>
<name>A0A517T7Q4_9PLAN</name>
<dbReference type="RefSeq" id="WP_145261541.1">
    <property type="nucleotide sequence ID" value="NZ_CP036316.1"/>
</dbReference>